<dbReference type="PROSITE" id="PS50114">
    <property type="entry name" value="GATA_ZN_FINGER_2"/>
    <property type="match status" value="1"/>
</dbReference>
<dbReference type="Proteomes" id="UP001642540">
    <property type="component" value="Unassembled WGS sequence"/>
</dbReference>
<sequence>MACGVKDDVWGGVSSLQDEMEEADLQKPKRFERWIPKFTLNSVVRAPSMLKLEKGLAPRCVGCGKIPPPNFLTCASGHMNCVECGYFRKVCKFISPDELKMPCLNPLRQLPCFVYTTMFNGSTIKCGACQDEYIGRNILFHSRKCSGGKNFTCPSWNCKKLGRFEMEHVMDHIIEQHYFHSYCGTQWLLTPENWWWIDRNVPRIVLMLGCSDNVWIGVSIRRRIEGEDSCIFALFSTISAKGRGAGGSSSFRAKMSFRLENCRRTDWQGFLPCLTEDLDQVLAANRCLVIGGVKPEEILNLEIELTEILDDDPTRLPTLMWKNPMK</sequence>
<keyword evidence="1" id="KW-0862">Zinc</keyword>
<organism evidence="3 4">
    <name type="scientific">Orchesella dallaii</name>
    <dbReference type="NCBI Taxonomy" id="48710"/>
    <lineage>
        <taxon>Eukaryota</taxon>
        <taxon>Metazoa</taxon>
        <taxon>Ecdysozoa</taxon>
        <taxon>Arthropoda</taxon>
        <taxon>Hexapoda</taxon>
        <taxon>Collembola</taxon>
        <taxon>Entomobryomorpha</taxon>
        <taxon>Entomobryoidea</taxon>
        <taxon>Orchesellidae</taxon>
        <taxon>Orchesellinae</taxon>
        <taxon>Orchesella</taxon>
    </lineage>
</organism>
<dbReference type="InterPro" id="IPR000679">
    <property type="entry name" value="Znf_GATA"/>
</dbReference>
<evidence type="ECO:0000313" key="4">
    <source>
        <dbReference type="Proteomes" id="UP001642540"/>
    </source>
</evidence>
<protein>
    <recommendedName>
        <fullName evidence="2">GATA-type domain-containing protein</fullName>
    </recommendedName>
</protein>
<name>A0ABP1PPC4_9HEXA</name>
<gene>
    <name evidence="3" type="ORF">ODALV1_LOCUS1321</name>
</gene>
<keyword evidence="1" id="KW-0479">Metal-binding</keyword>
<accession>A0ABP1PPC4</accession>
<reference evidence="3 4" key="1">
    <citation type="submission" date="2024-08" db="EMBL/GenBank/DDBJ databases">
        <authorList>
            <person name="Cucini C."/>
            <person name="Frati F."/>
        </authorList>
    </citation>
    <scope>NUCLEOTIDE SEQUENCE [LARGE SCALE GENOMIC DNA]</scope>
</reference>
<dbReference type="EMBL" id="CAXLJM020000004">
    <property type="protein sequence ID" value="CAL8070590.1"/>
    <property type="molecule type" value="Genomic_DNA"/>
</dbReference>
<keyword evidence="4" id="KW-1185">Reference proteome</keyword>
<proteinExistence type="predicted"/>
<keyword evidence="1" id="KW-0863">Zinc-finger</keyword>
<comment type="caution">
    <text evidence="3">The sequence shown here is derived from an EMBL/GenBank/DDBJ whole genome shotgun (WGS) entry which is preliminary data.</text>
</comment>
<evidence type="ECO:0000259" key="2">
    <source>
        <dbReference type="PROSITE" id="PS50114"/>
    </source>
</evidence>
<evidence type="ECO:0000256" key="1">
    <source>
        <dbReference type="PROSITE-ProRule" id="PRU00094"/>
    </source>
</evidence>
<feature type="domain" description="GATA-type" evidence="2">
    <location>
        <begin position="54"/>
        <end position="108"/>
    </location>
</feature>
<evidence type="ECO:0000313" key="3">
    <source>
        <dbReference type="EMBL" id="CAL8070590.1"/>
    </source>
</evidence>